<keyword evidence="4 8" id="KW-0812">Transmembrane</keyword>
<evidence type="ECO:0000256" key="2">
    <source>
        <dbReference type="ARBA" id="ARBA00008017"/>
    </source>
</evidence>
<dbReference type="Gene3D" id="2.30.30.60">
    <property type="match status" value="1"/>
</dbReference>
<dbReference type="PANTHER" id="PTHR30566:SF5">
    <property type="entry name" value="MECHANOSENSITIVE ION CHANNEL PROTEIN 1, MITOCHONDRIAL-RELATED"/>
    <property type="match status" value="1"/>
</dbReference>
<keyword evidence="5 8" id="KW-1133">Transmembrane helix</keyword>
<dbReference type="InterPro" id="IPR011014">
    <property type="entry name" value="MscS_channel_TM-2"/>
</dbReference>
<evidence type="ECO:0000256" key="3">
    <source>
        <dbReference type="ARBA" id="ARBA00022475"/>
    </source>
</evidence>
<keyword evidence="3" id="KW-1003">Cell membrane</keyword>
<sequence>MKVHTPTPGAFARVAANHRPGRTFAAFAALSIRLRWLAASLALLTTIAFAQEPANPLKPVDRSSPRAALKTFLDSGDALGTFLVQDYLPSPSREHFRRLISLSETPLQSLDLSELAPAARPKTGRAAALALYEVLSRIPLPPLDDIPDASQVTQPAGGGPTRWVIPNTEIALVRTPSGTRGDEFLFSANTVARAGEFYERVRELPYHRPLPLQGVHDLVASGGAWMIPYAWIQSLPASLRVPIADQSAWKWIGLVLLLLLLASFLWLAYRVSQLGDHQSRFLRALAQFAMPASLLAVTPLVTYLALVQINLAGSVGSAIEVTATALMFLAGAWMAWRLAPVVAEAIIASPRIAPESIDAHVIRVVARLLGIFGGMALLAVGADRLGAPVYGVVAGLGVGGLAIALAARPSVENLIGGMSLFADKPIRVGDYCKYGDMAGTVEAIGLRSSRLRGQDRTVTTIPNAAMARMPIVNLTQRDRMLLKAVIGLRCETTPEQLRYILVKLRELLLSHPRVYPDPARARFIGFGASSLDIEVFAYVTTRESAEFLGIQEDILLRIMDIVEESGTALAFPSQTLYMGRDQTPDAAKAQAAEAAVRRWREEGSLPFPDFSPQQADRLRGSLVYPP</sequence>
<dbReference type="InterPro" id="IPR010920">
    <property type="entry name" value="LSM_dom_sf"/>
</dbReference>
<feature type="transmembrane region" description="Helical" evidence="8">
    <location>
        <begin position="387"/>
        <end position="407"/>
    </location>
</feature>
<dbReference type="GO" id="GO:0005886">
    <property type="term" value="C:plasma membrane"/>
    <property type="evidence" value="ECO:0007669"/>
    <property type="project" value="UniProtKB-SubCell"/>
</dbReference>
<feature type="transmembrane region" description="Helical" evidence="8">
    <location>
        <begin position="248"/>
        <end position="269"/>
    </location>
</feature>
<dbReference type="InterPro" id="IPR011066">
    <property type="entry name" value="MscS_channel_C_sf"/>
</dbReference>
<dbReference type="InterPro" id="IPR049278">
    <property type="entry name" value="MS_channel_C"/>
</dbReference>
<gene>
    <name evidence="11" type="ORF">IPK02_10100</name>
</gene>
<dbReference type="EMBL" id="JADJOT010000008">
    <property type="protein sequence ID" value="MBK7954273.1"/>
    <property type="molecule type" value="Genomic_DNA"/>
</dbReference>
<feature type="domain" description="Mechanosensitive ion channel MscS" evidence="9">
    <location>
        <begin position="410"/>
        <end position="475"/>
    </location>
</feature>
<evidence type="ECO:0000256" key="4">
    <source>
        <dbReference type="ARBA" id="ARBA00022692"/>
    </source>
</evidence>
<dbReference type="Pfam" id="PF21082">
    <property type="entry name" value="MS_channel_3rd"/>
    <property type="match status" value="1"/>
</dbReference>
<evidence type="ECO:0000256" key="8">
    <source>
        <dbReference type="SAM" id="Phobius"/>
    </source>
</evidence>
<evidence type="ECO:0000259" key="10">
    <source>
        <dbReference type="Pfam" id="PF21082"/>
    </source>
</evidence>
<name>A0A935TB99_9PROT</name>
<dbReference type="InterPro" id="IPR006685">
    <property type="entry name" value="MscS_channel_2nd"/>
</dbReference>
<dbReference type="Pfam" id="PF00924">
    <property type="entry name" value="MS_channel_2nd"/>
    <property type="match status" value="1"/>
</dbReference>
<dbReference type="SUPFAM" id="SSF82861">
    <property type="entry name" value="Mechanosensitive channel protein MscS (YggB), transmembrane region"/>
    <property type="match status" value="1"/>
</dbReference>
<feature type="transmembrane region" description="Helical" evidence="8">
    <location>
        <begin position="281"/>
        <end position="306"/>
    </location>
</feature>
<evidence type="ECO:0000313" key="12">
    <source>
        <dbReference type="Proteomes" id="UP000706151"/>
    </source>
</evidence>
<feature type="transmembrane region" description="Helical" evidence="8">
    <location>
        <begin position="360"/>
        <end position="381"/>
    </location>
</feature>
<keyword evidence="6 8" id="KW-0472">Membrane</keyword>
<feature type="transmembrane region" description="Helical" evidence="8">
    <location>
        <begin position="318"/>
        <end position="339"/>
    </location>
</feature>
<dbReference type="Gene3D" id="3.30.70.100">
    <property type="match status" value="1"/>
</dbReference>
<protein>
    <submittedName>
        <fullName evidence="11">Mechanosensitive ion channel family protein</fullName>
    </submittedName>
</protein>
<evidence type="ECO:0000256" key="5">
    <source>
        <dbReference type="ARBA" id="ARBA00022989"/>
    </source>
</evidence>
<evidence type="ECO:0000313" key="11">
    <source>
        <dbReference type="EMBL" id="MBK7954273.1"/>
    </source>
</evidence>
<evidence type="ECO:0000256" key="6">
    <source>
        <dbReference type="ARBA" id="ARBA00023136"/>
    </source>
</evidence>
<evidence type="ECO:0000256" key="1">
    <source>
        <dbReference type="ARBA" id="ARBA00004651"/>
    </source>
</evidence>
<reference evidence="11 12" key="1">
    <citation type="submission" date="2020-10" db="EMBL/GenBank/DDBJ databases">
        <title>Connecting structure to function with the recovery of over 1000 high-quality activated sludge metagenome-assembled genomes encoding full-length rRNA genes using long-read sequencing.</title>
        <authorList>
            <person name="Singleton C.M."/>
            <person name="Petriglieri F."/>
            <person name="Kristensen J.M."/>
            <person name="Kirkegaard R.H."/>
            <person name="Michaelsen T.Y."/>
            <person name="Andersen M.H."/>
            <person name="Karst S.M."/>
            <person name="Dueholm M.S."/>
            <person name="Nielsen P.H."/>
            <person name="Albertsen M."/>
        </authorList>
    </citation>
    <scope>NUCLEOTIDE SEQUENCE [LARGE SCALE GENOMIC DNA]</scope>
    <source>
        <strain evidence="11">Fred_18-Q3-R57-64_BAT3C.720</strain>
    </source>
</reference>
<dbReference type="AlphaFoldDB" id="A0A935TB99"/>
<comment type="subcellular location">
    <subcellularLocation>
        <location evidence="1">Cell membrane</location>
        <topology evidence="1">Multi-pass membrane protein</topology>
    </subcellularLocation>
</comment>
<proteinExistence type="inferred from homology"/>
<comment type="similarity">
    <text evidence="2">Belongs to the MscS (TC 1.A.23) family.</text>
</comment>
<dbReference type="SUPFAM" id="SSF82689">
    <property type="entry name" value="Mechanosensitive channel protein MscS (YggB), C-terminal domain"/>
    <property type="match status" value="1"/>
</dbReference>
<comment type="caution">
    <text evidence="11">The sequence shown here is derived from an EMBL/GenBank/DDBJ whole genome shotgun (WGS) entry which is preliminary data.</text>
</comment>
<dbReference type="GO" id="GO:0008381">
    <property type="term" value="F:mechanosensitive monoatomic ion channel activity"/>
    <property type="evidence" value="ECO:0007669"/>
    <property type="project" value="UniProtKB-ARBA"/>
</dbReference>
<dbReference type="InterPro" id="IPR023408">
    <property type="entry name" value="MscS_beta-dom_sf"/>
</dbReference>
<accession>A0A935TB99</accession>
<dbReference type="Proteomes" id="UP000706151">
    <property type="component" value="Unassembled WGS sequence"/>
</dbReference>
<dbReference type="Gene3D" id="1.10.287.1260">
    <property type="match status" value="1"/>
</dbReference>
<evidence type="ECO:0000259" key="9">
    <source>
        <dbReference type="Pfam" id="PF00924"/>
    </source>
</evidence>
<feature type="domain" description="Mechanosensitive ion channel MscS C-terminal" evidence="10">
    <location>
        <begin position="483"/>
        <end position="566"/>
    </location>
</feature>
<evidence type="ECO:0000256" key="7">
    <source>
        <dbReference type="SAM" id="MobiDB-lite"/>
    </source>
</evidence>
<feature type="region of interest" description="Disordered" evidence="7">
    <location>
        <begin position="604"/>
        <end position="626"/>
    </location>
</feature>
<dbReference type="SUPFAM" id="SSF50182">
    <property type="entry name" value="Sm-like ribonucleoproteins"/>
    <property type="match status" value="1"/>
</dbReference>
<organism evidence="11 12">
    <name type="scientific">Candidatus Accumulibacter affinis</name>
    <dbReference type="NCBI Taxonomy" id="2954384"/>
    <lineage>
        <taxon>Bacteria</taxon>
        <taxon>Pseudomonadati</taxon>
        <taxon>Pseudomonadota</taxon>
        <taxon>Betaproteobacteria</taxon>
        <taxon>Candidatus Accumulibacter</taxon>
    </lineage>
</organism>
<dbReference type="PANTHER" id="PTHR30566">
    <property type="entry name" value="YNAI-RELATED MECHANOSENSITIVE ION CHANNEL"/>
    <property type="match status" value="1"/>
</dbReference>